<feature type="compositionally biased region" description="Basic and acidic residues" evidence="1">
    <location>
        <begin position="49"/>
        <end position="59"/>
    </location>
</feature>
<dbReference type="Proteomes" id="UP001362999">
    <property type="component" value="Unassembled WGS sequence"/>
</dbReference>
<comment type="caution">
    <text evidence="2">The sequence shown here is derived from an EMBL/GenBank/DDBJ whole genome shotgun (WGS) entry which is preliminary data.</text>
</comment>
<gene>
    <name evidence="2" type="ORF">R3P38DRAFT_3215059</name>
</gene>
<sequence length="142" mass="15035">MSQINTAPFTALPLNQKRKAELQAFASAMGLNSNATVPVLRSDIQKHLHDHPELADDPKYSSLLTSRSGGVKTSAHKAAEEGLGGPITPEVVTGANCTLIDKKVKTDPPGQLAKLSLSDRTPIDTGSAGHADDRELMLSLLK</sequence>
<evidence type="ECO:0000313" key="2">
    <source>
        <dbReference type="EMBL" id="KAK7005427.1"/>
    </source>
</evidence>
<feature type="region of interest" description="Disordered" evidence="1">
    <location>
        <begin position="102"/>
        <end position="131"/>
    </location>
</feature>
<evidence type="ECO:0000313" key="3">
    <source>
        <dbReference type="Proteomes" id="UP001362999"/>
    </source>
</evidence>
<organism evidence="2 3">
    <name type="scientific">Favolaschia claudopus</name>
    <dbReference type="NCBI Taxonomy" id="2862362"/>
    <lineage>
        <taxon>Eukaryota</taxon>
        <taxon>Fungi</taxon>
        <taxon>Dikarya</taxon>
        <taxon>Basidiomycota</taxon>
        <taxon>Agaricomycotina</taxon>
        <taxon>Agaricomycetes</taxon>
        <taxon>Agaricomycetidae</taxon>
        <taxon>Agaricales</taxon>
        <taxon>Marasmiineae</taxon>
        <taxon>Mycenaceae</taxon>
        <taxon>Favolaschia</taxon>
    </lineage>
</organism>
<reference evidence="2 3" key="1">
    <citation type="journal article" date="2024" name="J Genomics">
        <title>Draft genome sequencing and assembly of Favolaschia claudopus CIRM-BRFM 2984 isolated from oak limbs.</title>
        <authorList>
            <person name="Navarro D."/>
            <person name="Drula E."/>
            <person name="Chaduli D."/>
            <person name="Cazenave R."/>
            <person name="Ahrendt S."/>
            <person name="Wang J."/>
            <person name="Lipzen A."/>
            <person name="Daum C."/>
            <person name="Barry K."/>
            <person name="Grigoriev I.V."/>
            <person name="Favel A."/>
            <person name="Rosso M.N."/>
            <person name="Martin F."/>
        </authorList>
    </citation>
    <scope>NUCLEOTIDE SEQUENCE [LARGE SCALE GENOMIC DNA]</scope>
    <source>
        <strain evidence="2 3">CIRM-BRFM 2984</strain>
    </source>
</reference>
<proteinExistence type="predicted"/>
<dbReference type="EMBL" id="JAWWNJ010000078">
    <property type="protein sequence ID" value="KAK7005427.1"/>
    <property type="molecule type" value="Genomic_DNA"/>
</dbReference>
<protein>
    <submittedName>
        <fullName evidence="2">Uncharacterized protein</fullName>
    </submittedName>
</protein>
<name>A0AAW0AA86_9AGAR</name>
<accession>A0AAW0AA86</accession>
<evidence type="ECO:0000256" key="1">
    <source>
        <dbReference type="SAM" id="MobiDB-lite"/>
    </source>
</evidence>
<feature type="region of interest" description="Disordered" evidence="1">
    <location>
        <begin position="49"/>
        <end position="68"/>
    </location>
</feature>
<dbReference type="AlphaFoldDB" id="A0AAW0AA86"/>
<keyword evidence="3" id="KW-1185">Reference proteome</keyword>